<gene>
    <name evidence="1" type="ORF">OIDMADRAFT_56460</name>
</gene>
<proteinExistence type="predicted"/>
<accession>A0A0C3GTD9</accession>
<name>A0A0C3GTD9_OIDMZ</name>
<dbReference type="EMBL" id="KN832879">
    <property type="protein sequence ID" value="KIM99315.1"/>
    <property type="molecule type" value="Genomic_DNA"/>
</dbReference>
<evidence type="ECO:0000313" key="1">
    <source>
        <dbReference type="EMBL" id="KIM99315.1"/>
    </source>
</evidence>
<keyword evidence="2" id="KW-1185">Reference proteome</keyword>
<dbReference type="HOGENOM" id="CLU_1696025_0_0_1"/>
<protein>
    <submittedName>
        <fullName evidence="1">Uncharacterized protein</fullName>
    </submittedName>
</protein>
<dbReference type="OrthoDB" id="5418132at2759"/>
<dbReference type="AlphaFoldDB" id="A0A0C3GTD9"/>
<sequence>MSNKRPVVLVHRPTRASGVSMGEVGIPNGYQGANHYAVEACLIIFLHFVHAKYQDRKTVELRVISNASRAGFSPWVHPINSNWDWSTGSTTLSNEELKAIGNRLIDRQAEAGDYTKFWNNCQIWAMMFFHEIANDRQHWVIRLFPFNYRIMRLFM</sequence>
<organism evidence="1 2">
    <name type="scientific">Oidiodendron maius (strain Zn)</name>
    <dbReference type="NCBI Taxonomy" id="913774"/>
    <lineage>
        <taxon>Eukaryota</taxon>
        <taxon>Fungi</taxon>
        <taxon>Dikarya</taxon>
        <taxon>Ascomycota</taxon>
        <taxon>Pezizomycotina</taxon>
        <taxon>Leotiomycetes</taxon>
        <taxon>Leotiomycetes incertae sedis</taxon>
        <taxon>Myxotrichaceae</taxon>
        <taxon>Oidiodendron</taxon>
    </lineage>
</organism>
<dbReference type="Proteomes" id="UP000054321">
    <property type="component" value="Unassembled WGS sequence"/>
</dbReference>
<dbReference type="InParanoid" id="A0A0C3GTD9"/>
<evidence type="ECO:0000313" key="2">
    <source>
        <dbReference type="Proteomes" id="UP000054321"/>
    </source>
</evidence>
<reference evidence="1 2" key="1">
    <citation type="submission" date="2014-04" db="EMBL/GenBank/DDBJ databases">
        <authorList>
            <consortium name="DOE Joint Genome Institute"/>
            <person name="Kuo A."/>
            <person name="Martino E."/>
            <person name="Perotto S."/>
            <person name="Kohler A."/>
            <person name="Nagy L.G."/>
            <person name="Floudas D."/>
            <person name="Copeland A."/>
            <person name="Barry K.W."/>
            <person name="Cichocki N."/>
            <person name="Veneault-Fourrey C."/>
            <person name="LaButti K."/>
            <person name="Lindquist E.A."/>
            <person name="Lipzen A."/>
            <person name="Lundell T."/>
            <person name="Morin E."/>
            <person name="Murat C."/>
            <person name="Sun H."/>
            <person name="Tunlid A."/>
            <person name="Henrissat B."/>
            <person name="Grigoriev I.V."/>
            <person name="Hibbett D.S."/>
            <person name="Martin F."/>
            <person name="Nordberg H.P."/>
            <person name="Cantor M.N."/>
            <person name="Hua S.X."/>
        </authorList>
    </citation>
    <scope>NUCLEOTIDE SEQUENCE [LARGE SCALE GENOMIC DNA]</scope>
    <source>
        <strain evidence="1 2">Zn</strain>
    </source>
</reference>
<reference evidence="2" key="2">
    <citation type="submission" date="2015-01" db="EMBL/GenBank/DDBJ databases">
        <title>Evolutionary Origins and Diversification of the Mycorrhizal Mutualists.</title>
        <authorList>
            <consortium name="DOE Joint Genome Institute"/>
            <consortium name="Mycorrhizal Genomics Consortium"/>
            <person name="Kohler A."/>
            <person name="Kuo A."/>
            <person name="Nagy L.G."/>
            <person name="Floudas D."/>
            <person name="Copeland A."/>
            <person name="Barry K.W."/>
            <person name="Cichocki N."/>
            <person name="Veneault-Fourrey C."/>
            <person name="LaButti K."/>
            <person name="Lindquist E.A."/>
            <person name="Lipzen A."/>
            <person name="Lundell T."/>
            <person name="Morin E."/>
            <person name="Murat C."/>
            <person name="Riley R."/>
            <person name="Ohm R."/>
            <person name="Sun H."/>
            <person name="Tunlid A."/>
            <person name="Henrissat B."/>
            <person name="Grigoriev I.V."/>
            <person name="Hibbett D.S."/>
            <person name="Martin F."/>
        </authorList>
    </citation>
    <scope>NUCLEOTIDE SEQUENCE [LARGE SCALE GENOMIC DNA]</scope>
    <source>
        <strain evidence="2">Zn</strain>
    </source>
</reference>